<dbReference type="InterPro" id="IPR016440">
    <property type="entry name" value="Rubredoxin-O_OxRdtase"/>
</dbReference>
<evidence type="ECO:0000256" key="1">
    <source>
        <dbReference type="ARBA" id="ARBA00007121"/>
    </source>
</evidence>
<dbReference type="EMBL" id="QOQW01000003">
    <property type="protein sequence ID" value="RCK81008.1"/>
    <property type="molecule type" value="Genomic_DNA"/>
</dbReference>
<dbReference type="Pfam" id="PF19583">
    <property type="entry name" value="ODP"/>
    <property type="match status" value="1"/>
</dbReference>
<dbReference type="AlphaFoldDB" id="A0A367ZSB0"/>
<dbReference type="GO" id="GO:0010181">
    <property type="term" value="F:FMN binding"/>
    <property type="evidence" value="ECO:0007669"/>
    <property type="project" value="InterPro"/>
</dbReference>
<dbReference type="PIRSF" id="PIRSF005243">
    <property type="entry name" value="ROO"/>
    <property type="match status" value="1"/>
</dbReference>
<protein>
    <submittedName>
        <fullName evidence="3">Anaerobic nitric oxide reductase flavorubredoxin</fullName>
    </submittedName>
</protein>
<comment type="caution">
    <text evidence="3">The sequence shown here is derived from an EMBL/GenBank/DDBJ whole genome shotgun (WGS) entry which is preliminary data.</text>
</comment>
<dbReference type="Gene3D" id="3.60.15.10">
    <property type="entry name" value="Ribonuclease Z/Hydroxyacylglutathione hydrolase-like"/>
    <property type="match status" value="1"/>
</dbReference>
<dbReference type="InterPro" id="IPR045761">
    <property type="entry name" value="ODP_dom"/>
</dbReference>
<dbReference type="InterPro" id="IPR036866">
    <property type="entry name" value="RibonucZ/Hydroxyglut_hydro"/>
</dbReference>
<dbReference type="CDD" id="cd07709">
    <property type="entry name" value="flavodiiron_proteins_MBL-fold"/>
    <property type="match status" value="1"/>
</dbReference>
<dbReference type="GO" id="GO:0009055">
    <property type="term" value="F:electron transfer activity"/>
    <property type="evidence" value="ECO:0007669"/>
    <property type="project" value="InterPro"/>
</dbReference>
<accession>A0A367ZSB0</accession>
<dbReference type="PROSITE" id="PS50902">
    <property type="entry name" value="FLAVODOXIN_LIKE"/>
    <property type="match status" value="1"/>
</dbReference>
<dbReference type="GO" id="GO:0016491">
    <property type="term" value="F:oxidoreductase activity"/>
    <property type="evidence" value="ECO:0007669"/>
    <property type="project" value="InterPro"/>
</dbReference>
<dbReference type="PANTHER" id="PTHR43717:SF1">
    <property type="entry name" value="ANAEROBIC NITRIC OXIDE REDUCTASE FLAVORUBREDOXIN"/>
    <property type="match status" value="1"/>
</dbReference>
<evidence type="ECO:0000259" key="2">
    <source>
        <dbReference type="PROSITE" id="PS50902"/>
    </source>
</evidence>
<dbReference type="InterPro" id="IPR029039">
    <property type="entry name" value="Flavoprotein-like_sf"/>
</dbReference>
<name>A0A367ZSB0_9BACT</name>
<evidence type="ECO:0000313" key="4">
    <source>
        <dbReference type="Proteomes" id="UP000252355"/>
    </source>
</evidence>
<gene>
    <name evidence="3" type="ORF">OZSIB_2385</name>
</gene>
<dbReference type="Proteomes" id="UP000252355">
    <property type="component" value="Unassembled WGS sequence"/>
</dbReference>
<dbReference type="GO" id="GO:0046872">
    <property type="term" value="F:metal ion binding"/>
    <property type="evidence" value="ECO:0007669"/>
    <property type="project" value="InterPro"/>
</dbReference>
<dbReference type="SUPFAM" id="SSF56281">
    <property type="entry name" value="Metallo-hydrolase/oxidoreductase"/>
    <property type="match status" value="1"/>
</dbReference>
<proteinExistence type="inferred from homology"/>
<dbReference type="SUPFAM" id="SSF52218">
    <property type="entry name" value="Flavoproteins"/>
    <property type="match status" value="1"/>
</dbReference>
<dbReference type="SMART" id="SM00849">
    <property type="entry name" value="Lactamase_B"/>
    <property type="match status" value="1"/>
</dbReference>
<dbReference type="Pfam" id="PF00258">
    <property type="entry name" value="Flavodoxin_1"/>
    <property type="match status" value="1"/>
</dbReference>
<dbReference type="InterPro" id="IPR001279">
    <property type="entry name" value="Metallo-B-lactamas"/>
</dbReference>
<dbReference type="Gene3D" id="3.40.50.360">
    <property type="match status" value="1"/>
</dbReference>
<dbReference type="PANTHER" id="PTHR43717">
    <property type="entry name" value="ANAEROBIC NITRIC OXIDE REDUCTASE FLAVORUBREDOXIN"/>
    <property type="match status" value="1"/>
</dbReference>
<comment type="similarity">
    <text evidence="1">In the N-terminal section; belongs to the zinc metallo-hydrolase group 3 family.</text>
</comment>
<feature type="domain" description="Flavodoxin-like" evidence="2">
    <location>
        <begin position="252"/>
        <end position="390"/>
    </location>
</feature>
<dbReference type="InterPro" id="IPR008254">
    <property type="entry name" value="Flavodoxin/NO_synth"/>
</dbReference>
<sequence length="398" mass="45066">MSSEIRPGIHWVGSIEWMLKHFHGHELSIYRGTTYNSYLILDEKIALIDTVKNTHIEDFLRDIDRVVPVEKIDYLVVNHAEPDHSGAIPALLARNPRLKVVCSKGGQTSMARHFPAARDLQVVKTGDVLSLGKRSLRFFEAQMLHWPDTMFSYCPEEKILFSNDAFGQHYAHANRFADQVDQCELWEEAVKYFANILTPFCSQIIKKIQEYSALNWPFEMICPSHGAIWRKNPMQIVEKYLEWASGKTPPSAVVIYDSIWHGTERMAKAICRGIEAEGVPYKLFYAGVADLNDVMTAILLSRGVAIGCPTLNNNLMPSIAPYLEEMRGLRFPNKIGAAFGTFGWSGEVIKRLEEALEKAQIKVVQPGLKVQFCPNEDDLKTCETFGRDFARQIKAAAQ</sequence>
<evidence type="ECO:0000313" key="3">
    <source>
        <dbReference type="EMBL" id="RCK81008.1"/>
    </source>
</evidence>
<reference evidence="3 4" key="1">
    <citation type="submission" date="2018-05" db="EMBL/GenBank/DDBJ databases">
        <title>A metagenomic window into the 2 km-deep terrestrial subsurface aquifer revealed taxonomically and functionally diverse microbial community comprising novel uncultured bacterial lineages.</title>
        <authorList>
            <person name="Kadnikov V.V."/>
            <person name="Mardanov A.V."/>
            <person name="Beletsky A.V."/>
            <person name="Banks D."/>
            <person name="Pimenov N.V."/>
            <person name="Frank Y.A."/>
            <person name="Karnachuk O.V."/>
            <person name="Ravin N.V."/>
        </authorList>
    </citation>
    <scope>NUCLEOTIDE SEQUENCE [LARGE SCALE GENOMIC DNA]</scope>
    <source>
        <strain evidence="3">BY5</strain>
    </source>
</reference>
<organism evidence="3 4">
    <name type="scientific">Candidatus Ozemobacter sibiricus</name>
    <dbReference type="NCBI Taxonomy" id="2268124"/>
    <lineage>
        <taxon>Bacteria</taxon>
        <taxon>Candidatus Ozemobacteria</taxon>
        <taxon>Candidatus Ozemobacterales</taxon>
        <taxon>Candidatus Ozemobacteraceae</taxon>
        <taxon>Candidatus Ozemobacter</taxon>
    </lineage>
</organism>